<dbReference type="AlphaFoldDB" id="A0A1U7HN32"/>
<reference evidence="3 4" key="1">
    <citation type="submission" date="2016-11" db="EMBL/GenBank/DDBJ databases">
        <title>Draft Genome Sequences of Nine Cyanobacterial Strains from Diverse Habitats.</title>
        <authorList>
            <person name="Zhu T."/>
            <person name="Hou S."/>
            <person name="Lu X."/>
            <person name="Hess W.R."/>
        </authorList>
    </citation>
    <scope>NUCLEOTIDE SEQUENCE [LARGE SCALE GENOMIC DNA]</scope>
    <source>
        <strain evidence="3 4">5.2 s.c.1</strain>
    </source>
</reference>
<organism evidence="3 4">
    <name type="scientific">Chroogloeocystis siderophila 5.2 s.c.1</name>
    <dbReference type="NCBI Taxonomy" id="247279"/>
    <lineage>
        <taxon>Bacteria</taxon>
        <taxon>Bacillati</taxon>
        <taxon>Cyanobacteriota</taxon>
        <taxon>Cyanophyceae</taxon>
        <taxon>Oscillatoriophycideae</taxon>
        <taxon>Chroococcales</taxon>
        <taxon>Chroococcaceae</taxon>
        <taxon>Chroogloeocystis</taxon>
    </lineage>
</organism>
<evidence type="ECO:0000256" key="1">
    <source>
        <dbReference type="SAM" id="Phobius"/>
    </source>
</evidence>
<proteinExistence type="predicted"/>
<dbReference type="STRING" id="247279.NIES1031_14000"/>
<evidence type="ECO:0000313" key="4">
    <source>
        <dbReference type="Proteomes" id="UP000185984"/>
    </source>
</evidence>
<keyword evidence="1" id="KW-1133">Transmembrane helix</keyword>
<feature type="chain" id="PRO_5012640263" description="Carboxypeptidase regulatory-like domain-containing protein" evidence="2">
    <location>
        <begin position="26"/>
        <end position="178"/>
    </location>
</feature>
<dbReference type="Gene3D" id="2.60.40.1120">
    <property type="entry name" value="Carboxypeptidase-like, regulatory domain"/>
    <property type="match status" value="1"/>
</dbReference>
<dbReference type="OrthoDB" id="7873998at2"/>
<accession>A0A1U7HN32</accession>
<evidence type="ECO:0000313" key="3">
    <source>
        <dbReference type="EMBL" id="OKH24964.1"/>
    </source>
</evidence>
<protein>
    <recommendedName>
        <fullName evidence="5">Carboxypeptidase regulatory-like domain-containing protein</fullName>
    </recommendedName>
</protein>
<keyword evidence="4" id="KW-1185">Reference proteome</keyword>
<keyword evidence="2" id="KW-0732">Signal</keyword>
<dbReference type="RefSeq" id="WP_073550108.1">
    <property type="nucleotide sequence ID" value="NZ_CAWMVK010000003.1"/>
</dbReference>
<dbReference type="Proteomes" id="UP000185984">
    <property type="component" value="Unassembled WGS sequence"/>
</dbReference>
<sequence length="178" mass="19032">MNFKWKIIIPFAFLSVFGSSASAIAHGVRMQARETQAIEVNAEYDTGEPMAQAQVTVYAPNDPATPWLEGTTDKNGNFIFTPDSSQPGNWSVQVRQAGHGSIVNIPVEGNQAPTEGNGTAVPATNTPRIASSESANFTPLQLILMGAAGVWGFIGTALFFMRGNKSNSELRRSESQNG</sequence>
<comment type="caution">
    <text evidence="3">The sequence shown here is derived from an EMBL/GenBank/DDBJ whole genome shotgun (WGS) entry which is preliminary data.</text>
</comment>
<feature type="transmembrane region" description="Helical" evidence="1">
    <location>
        <begin position="142"/>
        <end position="161"/>
    </location>
</feature>
<keyword evidence="1" id="KW-0812">Transmembrane</keyword>
<dbReference type="SUPFAM" id="SSF49373">
    <property type="entry name" value="Invasin/intimin cell-adhesion fragments"/>
    <property type="match status" value="1"/>
</dbReference>
<name>A0A1U7HN32_9CHRO</name>
<keyword evidence="1" id="KW-0472">Membrane</keyword>
<evidence type="ECO:0008006" key="5">
    <source>
        <dbReference type="Google" id="ProtNLM"/>
    </source>
</evidence>
<dbReference type="InterPro" id="IPR008964">
    <property type="entry name" value="Invasin/intimin_cell_adhesion"/>
</dbReference>
<gene>
    <name evidence="3" type="ORF">NIES1031_14000</name>
</gene>
<feature type="signal peptide" evidence="2">
    <location>
        <begin position="1"/>
        <end position="25"/>
    </location>
</feature>
<dbReference type="EMBL" id="MRCC01000011">
    <property type="protein sequence ID" value="OKH24964.1"/>
    <property type="molecule type" value="Genomic_DNA"/>
</dbReference>
<evidence type="ECO:0000256" key="2">
    <source>
        <dbReference type="SAM" id="SignalP"/>
    </source>
</evidence>